<dbReference type="OMA" id="CALYDEH"/>
<accession>A0A484BV07</accession>
<comment type="caution">
    <text evidence="2">The sequence shown here is derived from an EMBL/GenBank/DDBJ whole genome shotgun (WGS) entry which is preliminary data.</text>
</comment>
<feature type="region of interest" description="Disordered" evidence="1">
    <location>
        <begin position="142"/>
        <end position="175"/>
    </location>
</feature>
<gene>
    <name evidence="2" type="ORF">AWZ03_000882</name>
</gene>
<dbReference type="EMBL" id="LSRL02000003">
    <property type="protein sequence ID" value="TDG52649.1"/>
    <property type="molecule type" value="Genomic_DNA"/>
</dbReference>
<evidence type="ECO:0000256" key="1">
    <source>
        <dbReference type="SAM" id="MobiDB-lite"/>
    </source>
</evidence>
<dbReference type="OrthoDB" id="8062037at2759"/>
<reference evidence="2 3" key="1">
    <citation type="journal article" date="2019" name="J. Hered.">
        <title>An Improved Genome Assembly for Drosophila navojoa, the Basal Species in the mojavensis Cluster.</title>
        <authorList>
            <person name="Vanderlinde T."/>
            <person name="Dupim E.G."/>
            <person name="Nazario-Yepiz N.O."/>
            <person name="Carvalho A.B."/>
        </authorList>
    </citation>
    <scope>NUCLEOTIDE SEQUENCE [LARGE SCALE GENOMIC DNA]</scope>
    <source>
        <strain evidence="2">Navoj_Jal97</strain>
        <tissue evidence="2">Whole organism</tissue>
    </source>
</reference>
<dbReference type="PANTHER" id="PTHR40552:SF6">
    <property type="entry name" value="FI09606P-RELATED"/>
    <property type="match status" value="1"/>
</dbReference>
<evidence type="ECO:0000313" key="2">
    <source>
        <dbReference type="EMBL" id="TDG52649.1"/>
    </source>
</evidence>
<name>A0A484BV07_DRONA</name>
<sequence length="188" mass="21497">MLKKFVEVNADESPSVNPYAVRTYMGDNVTTEWKVENCPPRDRVCIKKPPNSTISHVLTIEDELRRLHQKAEESRFARPYKKSCDLYDEFTMCIIPQRQPGELKTNAEMRERILLSKTDAGLVEHDARLSKSCPKDLVVLNSPMNLNEEEEEEDAGEEEETEVKPQKATPECSSSMIIIPDKRMVSAI</sequence>
<keyword evidence="3" id="KW-1185">Reference proteome</keyword>
<dbReference type="AlphaFoldDB" id="A0A484BV07"/>
<proteinExistence type="predicted"/>
<evidence type="ECO:0000313" key="3">
    <source>
        <dbReference type="Proteomes" id="UP000295192"/>
    </source>
</evidence>
<dbReference type="Proteomes" id="UP000295192">
    <property type="component" value="Unassembled WGS sequence"/>
</dbReference>
<organism evidence="2 3">
    <name type="scientific">Drosophila navojoa</name>
    <name type="common">Fruit fly</name>
    <dbReference type="NCBI Taxonomy" id="7232"/>
    <lineage>
        <taxon>Eukaryota</taxon>
        <taxon>Metazoa</taxon>
        <taxon>Ecdysozoa</taxon>
        <taxon>Arthropoda</taxon>
        <taxon>Hexapoda</taxon>
        <taxon>Insecta</taxon>
        <taxon>Pterygota</taxon>
        <taxon>Neoptera</taxon>
        <taxon>Endopterygota</taxon>
        <taxon>Diptera</taxon>
        <taxon>Brachycera</taxon>
        <taxon>Muscomorpha</taxon>
        <taxon>Ephydroidea</taxon>
        <taxon>Drosophilidae</taxon>
        <taxon>Drosophila</taxon>
    </lineage>
</organism>
<feature type="compositionally biased region" description="Acidic residues" evidence="1">
    <location>
        <begin position="147"/>
        <end position="161"/>
    </location>
</feature>
<protein>
    <submittedName>
        <fullName evidence="2">Uncharacterized protein</fullName>
    </submittedName>
</protein>
<dbReference type="PANTHER" id="PTHR40552">
    <property type="entry name" value="AT05186P-RELATED"/>
    <property type="match status" value="1"/>
</dbReference>